<gene>
    <name evidence="2" type="ORF">EQY75_04860</name>
</gene>
<dbReference type="Gene3D" id="3.40.630.30">
    <property type="match status" value="1"/>
</dbReference>
<dbReference type="InterPro" id="IPR016181">
    <property type="entry name" value="Acyl_CoA_acyltransferase"/>
</dbReference>
<dbReference type="InterPro" id="IPR031165">
    <property type="entry name" value="GNAT_YJDJ"/>
</dbReference>
<keyword evidence="2" id="KW-0808">Transferase</keyword>
<dbReference type="PANTHER" id="PTHR31435">
    <property type="entry name" value="PROTEIN NATD1"/>
    <property type="match status" value="1"/>
</dbReference>
<accession>A0A411E885</accession>
<dbReference type="OrthoDB" id="1120671at2"/>
<feature type="domain" description="N-acetyltransferase" evidence="1">
    <location>
        <begin position="12"/>
        <end position="99"/>
    </location>
</feature>
<evidence type="ECO:0000313" key="3">
    <source>
        <dbReference type="Proteomes" id="UP000290889"/>
    </source>
</evidence>
<keyword evidence="3" id="KW-1185">Reference proteome</keyword>
<reference evidence="2 3" key="1">
    <citation type="submission" date="2019-01" db="EMBL/GenBank/DDBJ databases">
        <title>Muriicola soli sp. nov., isolated from soil.</title>
        <authorList>
            <person name="Kang H.J."/>
            <person name="Kim S.B."/>
        </authorList>
    </citation>
    <scope>NUCLEOTIDE SEQUENCE [LARGE SCALE GENOMIC DNA]</scope>
    <source>
        <strain evidence="2 3">MMS17-SY002</strain>
    </source>
</reference>
<proteinExistence type="predicted"/>
<dbReference type="PROSITE" id="PS51729">
    <property type="entry name" value="GNAT_YJDJ"/>
    <property type="match status" value="1"/>
</dbReference>
<dbReference type="PANTHER" id="PTHR31435:SF10">
    <property type="entry name" value="BSR4717 PROTEIN"/>
    <property type="match status" value="1"/>
</dbReference>
<dbReference type="Pfam" id="PF14542">
    <property type="entry name" value="Acetyltransf_CG"/>
    <property type="match status" value="1"/>
</dbReference>
<sequence length="106" mass="11772">MAHPEDFPLVLTTVGNQKRFELQLPQGVAYVEYIQNVQGIIYLTHTEVPKQLEGKGVGSALLKKVFAHIRSLEVKLAPLCPFVASYLNRYPEEGKGMLAPGFFIGN</sequence>
<dbReference type="SUPFAM" id="SSF55729">
    <property type="entry name" value="Acyl-CoA N-acyltransferases (Nat)"/>
    <property type="match status" value="1"/>
</dbReference>
<dbReference type="KEGG" id="mur:EQY75_04860"/>
<evidence type="ECO:0000313" key="2">
    <source>
        <dbReference type="EMBL" id="QBA63926.1"/>
    </source>
</evidence>
<name>A0A411E885_9FLAO</name>
<dbReference type="AlphaFoldDB" id="A0A411E885"/>
<organism evidence="2 3">
    <name type="scientific">Muriicola soli</name>
    <dbReference type="NCBI Taxonomy" id="2507538"/>
    <lineage>
        <taxon>Bacteria</taxon>
        <taxon>Pseudomonadati</taxon>
        <taxon>Bacteroidota</taxon>
        <taxon>Flavobacteriia</taxon>
        <taxon>Flavobacteriales</taxon>
        <taxon>Flavobacteriaceae</taxon>
        <taxon>Muriicola</taxon>
    </lineage>
</organism>
<dbReference type="Proteomes" id="UP000290889">
    <property type="component" value="Chromosome"/>
</dbReference>
<dbReference type="RefSeq" id="WP_129603378.1">
    <property type="nucleotide sequence ID" value="NZ_CP035544.1"/>
</dbReference>
<protein>
    <submittedName>
        <fullName evidence="2">N-acetyltransferase</fullName>
    </submittedName>
</protein>
<dbReference type="GO" id="GO:0016740">
    <property type="term" value="F:transferase activity"/>
    <property type="evidence" value="ECO:0007669"/>
    <property type="project" value="UniProtKB-KW"/>
</dbReference>
<dbReference type="EMBL" id="CP035544">
    <property type="protein sequence ID" value="QBA63926.1"/>
    <property type="molecule type" value="Genomic_DNA"/>
</dbReference>
<evidence type="ECO:0000259" key="1">
    <source>
        <dbReference type="PROSITE" id="PS51729"/>
    </source>
</evidence>
<dbReference type="InterPro" id="IPR045057">
    <property type="entry name" value="Gcn5-rel_NAT"/>
</dbReference>